<dbReference type="InterPro" id="IPR005119">
    <property type="entry name" value="LysR_subst-bd"/>
</dbReference>
<comment type="similarity">
    <text evidence="1">Belongs to the LysR transcriptional regulatory family.</text>
</comment>
<dbReference type="PROSITE" id="PS50931">
    <property type="entry name" value="HTH_LYSR"/>
    <property type="match status" value="1"/>
</dbReference>
<keyword evidence="2" id="KW-0805">Transcription regulation</keyword>
<dbReference type="CDD" id="cd05466">
    <property type="entry name" value="PBP2_LTTR_substrate"/>
    <property type="match status" value="1"/>
</dbReference>
<dbReference type="PANTHER" id="PTHR30419">
    <property type="entry name" value="HTH-TYPE TRANSCRIPTIONAL REGULATOR YBHD"/>
    <property type="match status" value="1"/>
</dbReference>
<evidence type="ECO:0000259" key="5">
    <source>
        <dbReference type="PROSITE" id="PS50931"/>
    </source>
</evidence>
<comment type="caution">
    <text evidence="6">The sequence shown here is derived from an EMBL/GenBank/DDBJ whole genome shotgun (WGS) entry which is preliminary data.</text>
</comment>
<dbReference type="EMBL" id="JBHTKZ010000022">
    <property type="protein sequence ID" value="MFD1182231.1"/>
    <property type="molecule type" value="Genomic_DNA"/>
</dbReference>
<dbReference type="InterPro" id="IPR036388">
    <property type="entry name" value="WH-like_DNA-bd_sf"/>
</dbReference>
<accession>A0ABW3SE40</accession>
<dbReference type="Pfam" id="PF00126">
    <property type="entry name" value="HTH_1"/>
    <property type="match status" value="1"/>
</dbReference>
<reference evidence="7" key="1">
    <citation type="journal article" date="2019" name="Int. J. Syst. Evol. Microbiol.">
        <title>The Global Catalogue of Microorganisms (GCM) 10K type strain sequencing project: providing services to taxonomists for standard genome sequencing and annotation.</title>
        <authorList>
            <consortium name="The Broad Institute Genomics Platform"/>
            <consortium name="The Broad Institute Genome Sequencing Center for Infectious Disease"/>
            <person name="Wu L."/>
            <person name="Ma J."/>
        </authorList>
    </citation>
    <scope>NUCLEOTIDE SEQUENCE [LARGE SCALE GENOMIC DNA]</scope>
    <source>
        <strain evidence="7">CCUG 48216</strain>
    </source>
</reference>
<proteinExistence type="inferred from homology"/>
<keyword evidence="7" id="KW-1185">Reference proteome</keyword>
<evidence type="ECO:0000313" key="6">
    <source>
        <dbReference type="EMBL" id="MFD1182231.1"/>
    </source>
</evidence>
<dbReference type="InterPro" id="IPR050950">
    <property type="entry name" value="HTH-type_LysR_regulators"/>
</dbReference>
<evidence type="ECO:0000256" key="2">
    <source>
        <dbReference type="ARBA" id="ARBA00023015"/>
    </source>
</evidence>
<name>A0ABW3SE40_9BACL</name>
<dbReference type="Gene3D" id="3.40.190.290">
    <property type="match status" value="1"/>
</dbReference>
<evidence type="ECO:0000256" key="3">
    <source>
        <dbReference type="ARBA" id="ARBA00023125"/>
    </source>
</evidence>
<keyword evidence="4" id="KW-0804">Transcription</keyword>
<feature type="domain" description="HTH lysR-type" evidence="5">
    <location>
        <begin position="1"/>
        <end position="58"/>
    </location>
</feature>
<organism evidence="6 7">
    <name type="scientific">Paenibacillus timonensis</name>
    <dbReference type="NCBI Taxonomy" id="225915"/>
    <lineage>
        <taxon>Bacteria</taxon>
        <taxon>Bacillati</taxon>
        <taxon>Bacillota</taxon>
        <taxon>Bacilli</taxon>
        <taxon>Bacillales</taxon>
        <taxon>Paenibacillaceae</taxon>
        <taxon>Paenibacillus</taxon>
    </lineage>
</organism>
<evidence type="ECO:0000256" key="4">
    <source>
        <dbReference type="ARBA" id="ARBA00023163"/>
    </source>
</evidence>
<sequence length="297" mass="33606">MELRQLECFKAVCQELHFTKAAERLNISQPTLSYQIKLLEDELRVPLFNRIGKKITMTPAGHILQKYSAAIFNSLAGVREEISELHHLERGELAVATLIGELNELVSGLLGEFYPRYPRLQLKLLGVEDVIEYLVSEEVDFAVTILPQEEDERFAAIPLYKEDFYFVAPAAHPLAGQTSFDFERIAEEAVVMFPPTHRCRQLVDAACAVKGFTLQPQIETTTIDSLLRLIRSGAGVTILSKTLLDMYELRDLCLLPLRNPALTREVGIVHLKDKYLGAAAREFIALIQERVRTLKEI</sequence>
<dbReference type="SUPFAM" id="SSF46785">
    <property type="entry name" value="Winged helix' DNA-binding domain"/>
    <property type="match status" value="1"/>
</dbReference>
<evidence type="ECO:0000256" key="1">
    <source>
        <dbReference type="ARBA" id="ARBA00009437"/>
    </source>
</evidence>
<dbReference type="InterPro" id="IPR000847">
    <property type="entry name" value="LysR_HTH_N"/>
</dbReference>
<gene>
    <name evidence="6" type="ORF">ACFQ2Z_12750</name>
</gene>
<protein>
    <submittedName>
        <fullName evidence="6">LysR family transcriptional regulator</fullName>
    </submittedName>
</protein>
<dbReference type="Pfam" id="PF03466">
    <property type="entry name" value="LysR_substrate"/>
    <property type="match status" value="1"/>
</dbReference>
<dbReference type="SUPFAM" id="SSF53850">
    <property type="entry name" value="Periplasmic binding protein-like II"/>
    <property type="match status" value="1"/>
</dbReference>
<dbReference type="RefSeq" id="WP_240269388.1">
    <property type="nucleotide sequence ID" value="NZ_JAKSXN010000025.1"/>
</dbReference>
<dbReference type="InterPro" id="IPR036390">
    <property type="entry name" value="WH_DNA-bd_sf"/>
</dbReference>
<dbReference type="Gene3D" id="1.10.10.10">
    <property type="entry name" value="Winged helix-like DNA-binding domain superfamily/Winged helix DNA-binding domain"/>
    <property type="match status" value="1"/>
</dbReference>
<dbReference type="PRINTS" id="PR00039">
    <property type="entry name" value="HTHLYSR"/>
</dbReference>
<evidence type="ECO:0000313" key="7">
    <source>
        <dbReference type="Proteomes" id="UP001597211"/>
    </source>
</evidence>
<keyword evidence="3" id="KW-0238">DNA-binding</keyword>
<dbReference type="Proteomes" id="UP001597211">
    <property type="component" value="Unassembled WGS sequence"/>
</dbReference>